<gene>
    <name evidence="3" type="ORF">FHS83_000522</name>
</gene>
<dbReference type="Pfam" id="PF08238">
    <property type="entry name" value="Sel1"/>
    <property type="match status" value="3"/>
</dbReference>
<dbReference type="InterPro" id="IPR011990">
    <property type="entry name" value="TPR-like_helical_dom_sf"/>
</dbReference>
<feature type="chain" id="PRO_5032876755" evidence="2">
    <location>
        <begin position="27"/>
        <end position="618"/>
    </location>
</feature>
<dbReference type="EMBL" id="JAASRM010000001">
    <property type="protein sequence ID" value="NIK87204.1"/>
    <property type="molecule type" value="Genomic_DNA"/>
</dbReference>
<dbReference type="SMART" id="SM00671">
    <property type="entry name" value="SEL1"/>
    <property type="match status" value="2"/>
</dbReference>
<dbReference type="InterPro" id="IPR006597">
    <property type="entry name" value="Sel1-like"/>
</dbReference>
<keyword evidence="4" id="KW-1185">Reference proteome</keyword>
<accession>A0A846MUU3</accession>
<dbReference type="SUPFAM" id="SSF81901">
    <property type="entry name" value="HCP-like"/>
    <property type="match status" value="1"/>
</dbReference>
<evidence type="ECO:0000256" key="2">
    <source>
        <dbReference type="SAM" id="SignalP"/>
    </source>
</evidence>
<evidence type="ECO:0000313" key="3">
    <source>
        <dbReference type="EMBL" id="NIK87204.1"/>
    </source>
</evidence>
<dbReference type="Proteomes" id="UP000570514">
    <property type="component" value="Unassembled WGS sequence"/>
</dbReference>
<reference evidence="3 4" key="1">
    <citation type="submission" date="2020-03" db="EMBL/GenBank/DDBJ databases">
        <title>Genomic Encyclopedia of Type Strains, Phase IV (KMG-IV): sequencing the most valuable type-strain genomes for metagenomic binning, comparative biology and taxonomic classification.</title>
        <authorList>
            <person name="Goeker M."/>
        </authorList>
    </citation>
    <scope>NUCLEOTIDE SEQUENCE [LARGE SCALE GENOMIC DNA]</scope>
    <source>
        <strain evidence="3 4">DSM 19867</strain>
    </source>
</reference>
<sequence length="618" mass="67190">MRWLALAFTATAGLCVFATSNMQALADYADGVRTEQAMTLPDAVKVWRKEAWQRDDFLSQIRLGDLYSTNQSIGPGESKNASFYDPVEAYVWYFLALRAGHEYRADDNGSAYDTVYGVRGNALNNAEQIYNSLTFEQRLDARARILYILSSRGGEGFLALGRIHSTGWYGGSSVQSQKQYVMLCMRSSWDHWYSSWLWWIVSSLTGKIYPHLPVWKWVDNNTSNWNARLPDYMCTGADMPPEPKDNFALSQASSGAPGSGPAGTVTLTGSTPAGPMSQMSAGQMSSGQMSTAQGPATAGPSQDSSGMLTVSGGGQTGMAQSAMSSGGYGASSSSYGPSSGSYGGYGGGYGGSYGGYRSVPSVFEPNDPEALTYFQIASFLGHPLANAYVQAERGTIRYYSADAARIIADAERRARYWTAPYEYYPGITAKGKLHSDESLPTLDERLALKRMRDLPLPSILEALDFRGYSIRGRVCGPPPLCLRKAIEQYQGAMDFEVTGFLTPDQTVRLIQMAAVDGDAIAQDRLGIMYAKGIGVPQNFVRAEKWFIKAANQRYPDALFNLSVLYRVGPNGVEPDEAKSGSYAAQAMAAGYQMARCELLDLLRQADAAGHDHPVGARR</sequence>
<evidence type="ECO:0000313" key="4">
    <source>
        <dbReference type="Proteomes" id="UP000570514"/>
    </source>
</evidence>
<name>A0A846MUU3_9PROT</name>
<proteinExistence type="predicted"/>
<dbReference type="PANTHER" id="PTHR11102">
    <property type="entry name" value="SEL-1-LIKE PROTEIN"/>
    <property type="match status" value="1"/>
</dbReference>
<dbReference type="InterPro" id="IPR050767">
    <property type="entry name" value="Sel1_AlgK"/>
</dbReference>
<feature type="signal peptide" evidence="2">
    <location>
        <begin position="1"/>
        <end position="26"/>
    </location>
</feature>
<organism evidence="3 4">
    <name type="scientific">Rhizomicrobium palustre</name>
    <dbReference type="NCBI Taxonomy" id="189966"/>
    <lineage>
        <taxon>Bacteria</taxon>
        <taxon>Pseudomonadati</taxon>
        <taxon>Pseudomonadota</taxon>
        <taxon>Alphaproteobacteria</taxon>
        <taxon>Micropepsales</taxon>
        <taxon>Micropepsaceae</taxon>
        <taxon>Rhizomicrobium</taxon>
    </lineage>
</organism>
<evidence type="ECO:0000256" key="1">
    <source>
        <dbReference type="SAM" id="MobiDB-lite"/>
    </source>
</evidence>
<feature type="region of interest" description="Disordered" evidence="1">
    <location>
        <begin position="243"/>
        <end position="323"/>
    </location>
</feature>
<dbReference type="PANTHER" id="PTHR11102:SF160">
    <property type="entry name" value="ERAD-ASSOCIATED E3 UBIQUITIN-PROTEIN LIGASE COMPONENT HRD3"/>
    <property type="match status" value="1"/>
</dbReference>
<keyword evidence="2" id="KW-0732">Signal</keyword>
<comment type="caution">
    <text evidence="3">The sequence shown here is derived from an EMBL/GenBank/DDBJ whole genome shotgun (WGS) entry which is preliminary data.</text>
</comment>
<feature type="compositionally biased region" description="Low complexity" evidence="1">
    <location>
        <begin position="274"/>
        <end position="290"/>
    </location>
</feature>
<dbReference type="Gene3D" id="1.25.40.10">
    <property type="entry name" value="Tetratricopeptide repeat domain"/>
    <property type="match status" value="1"/>
</dbReference>
<dbReference type="RefSeq" id="WP_167080599.1">
    <property type="nucleotide sequence ID" value="NZ_BAAADC010000001.1"/>
</dbReference>
<dbReference type="AlphaFoldDB" id="A0A846MUU3"/>
<protein>
    <submittedName>
        <fullName evidence="3">TPR repeat protein</fullName>
    </submittedName>
</protein>
<feature type="compositionally biased region" description="Polar residues" evidence="1">
    <location>
        <begin position="291"/>
        <end position="308"/>
    </location>
</feature>